<organism evidence="1 2">
    <name type="scientific">Heterorhabditis bacteriophora</name>
    <name type="common">Entomopathogenic nematode worm</name>
    <dbReference type="NCBI Taxonomy" id="37862"/>
    <lineage>
        <taxon>Eukaryota</taxon>
        <taxon>Metazoa</taxon>
        <taxon>Ecdysozoa</taxon>
        <taxon>Nematoda</taxon>
        <taxon>Chromadorea</taxon>
        <taxon>Rhabditida</taxon>
        <taxon>Rhabditina</taxon>
        <taxon>Rhabditomorpha</taxon>
        <taxon>Strongyloidea</taxon>
        <taxon>Heterorhabditidae</taxon>
        <taxon>Heterorhabditis</taxon>
    </lineage>
</organism>
<sequence>MAVYHQHVLWCYAYEITVYDKDDKGEQRRQILNNIIFFQCTSFQKYFPSDFMCLFKVKSIGPSFSKKHNIIKGGKLQFLIKIRALFYT</sequence>
<dbReference type="WBParaSite" id="Hba_00374">
    <property type="protein sequence ID" value="Hba_00374"/>
    <property type="gene ID" value="Hba_00374"/>
</dbReference>
<name>A0A1I7W6Y1_HETBA</name>
<keyword evidence="1" id="KW-1185">Reference proteome</keyword>
<evidence type="ECO:0000313" key="2">
    <source>
        <dbReference type="WBParaSite" id="Hba_00374"/>
    </source>
</evidence>
<evidence type="ECO:0000313" key="1">
    <source>
        <dbReference type="Proteomes" id="UP000095283"/>
    </source>
</evidence>
<reference evidence="2" key="1">
    <citation type="submission" date="2016-11" db="UniProtKB">
        <authorList>
            <consortium name="WormBaseParasite"/>
        </authorList>
    </citation>
    <scope>IDENTIFICATION</scope>
</reference>
<dbReference type="Proteomes" id="UP000095283">
    <property type="component" value="Unplaced"/>
</dbReference>
<dbReference type="AlphaFoldDB" id="A0A1I7W6Y1"/>
<accession>A0A1I7W6Y1</accession>
<proteinExistence type="predicted"/>
<protein>
    <submittedName>
        <fullName evidence="2">Uncharacterized protein</fullName>
    </submittedName>
</protein>